<evidence type="ECO:0000313" key="1">
    <source>
        <dbReference type="EMBL" id="VFJ53088.1"/>
    </source>
</evidence>
<organism evidence="1">
    <name type="scientific">Candidatus Kentrum sp. FW</name>
    <dbReference type="NCBI Taxonomy" id="2126338"/>
    <lineage>
        <taxon>Bacteria</taxon>
        <taxon>Pseudomonadati</taxon>
        <taxon>Pseudomonadota</taxon>
        <taxon>Gammaproteobacteria</taxon>
        <taxon>Candidatus Kentrum</taxon>
    </lineage>
</organism>
<sequence length="94" mass="11047">MAIYTVLINKNEDYVLEKIENQYEKKDFHVTEDGYIFLSDTGLTKEVGKKIGLLDYEGPEDRQPAGLIIKQEHVTGYYYESFWEWMNSLKDDSV</sequence>
<dbReference type="AlphaFoldDB" id="A0A450SIA6"/>
<dbReference type="EMBL" id="CAADEW010000040">
    <property type="protein sequence ID" value="VFJ53088.1"/>
    <property type="molecule type" value="Genomic_DNA"/>
</dbReference>
<accession>A0A450SIA6</accession>
<proteinExistence type="predicted"/>
<name>A0A450SIA6_9GAMM</name>
<protein>
    <submittedName>
        <fullName evidence="1">Uncharacterized protein</fullName>
    </submittedName>
</protein>
<gene>
    <name evidence="1" type="ORF">BECKFW1821A_GA0114235_104010</name>
</gene>
<reference evidence="1" key="1">
    <citation type="submission" date="2019-02" db="EMBL/GenBank/DDBJ databases">
        <authorList>
            <person name="Gruber-Vodicka R. H."/>
            <person name="Seah K. B. B."/>
        </authorList>
    </citation>
    <scope>NUCLEOTIDE SEQUENCE</scope>
    <source>
        <strain evidence="1">BECK_BZ15</strain>
    </source>
</reference>